<protein>
    <recommendedName>
        <fullName evidence="4">Glutamine synthetase</fullName>
        <ecNumber evidence="3">6.3.1.2</ecNumber>
    </recommendedName>
    <alternativeName>
        <fullName evidence="9">Glutamate--ammonia ligase</fullName>
    </alternativeName>
</protein>
<dbReference type="PROSITE" id="PS51987">
    <property type="entry name" value="GS_CATALYTIC"/>
    <property type="match status" value="1"/>
</dbReference>
<dbReference type="EC" id="6.3.1.2" evidence="3"/>
<dbReference type="InterPro" id="IPR050292">
    <property type="entry name" value="Glutamine_Synthetase"/>
</dbReference>
<dbReference type="PANTHER" id="PTHR20852:SF43">
    <property type="entry name" value="GLUTAMINE SYNTHETASE"/>
    <property type="match status" value="1"/>
</dbReference>
<evidence type="ECO:0000256" key="10">
    <source>
        <dbReference type="PROSITE-ProRule" id="PRU01331"/>
    </source>
</evidence>
<keyword evidence="7" id="KW-0547">Nucleotide-binding</keyword>
<dbReference type="OrthoDB" id="1936100at2759"/>
<comment type="caution">
    <text evidence="12">The sequence shown here is derived from an EMBL/GenBank/DDBJ whole genome shotgun (WGS) entry which is preliminary data.</text>
</comment>
<comment type="subcellular location">
    <subcellularLocation>
        <location evidence="1">Cytoplasm</location>
    </subcellularLocation>
</comment>
<dbReference type="GO" id="GO:0005737">
    <property type="term" value="C:cytoplasm"/>
    <property type="evidence" value="ECO:0007669"/>
    <property type="project" value="UniProtKB-SubCell"/>
</dbReference>
<dbReference type="SUPFAM" id="SSF54368">
    <property type="entry name" value="Glutamine synthetase, N-terminal domain"/>
    <property type="match status" value="1"/>
</dbReference>
<dbReference type="AlphaFoldDB" id="A0A9D3NDQ2"/>
<keyword evidence="6" id="KW-0436">Ligase</keyword>
<evidence type="ECO:0000256" key="5">
    <source>
        <dbReference type="ARBA" id="ARBA00022490"/>
    </source>
</evidence>
<evidence type="ECO:0000256" key="1">
    <source>
        <dbReference type="ARBA" id="ARBA00004496"/>
    </source>
</evidence>
<evidence type="ECO:0000256" key="8">
    <source>
        <dbReference type="ARBA" id="ARBA00022840"/>
    </source>
</evidence>
<dbReference type="Gene3D" id="3.30.590.10">
    <property type="entry name" value="Glutamine synthetase/guanido kinase, catalytic domain"/>
    <property type="match status" value="2"/>
</dbReference>
<dbReference type="InterPro" id="IPR027303">
    <property type="entry name" value="Gln_synth_gly_rich_site"/>
</dbReference>
<dbReference type="PROSITE" id="PS00181">
    <property type="entry name" value="GLNA_ATP"/>
    <property type="match status" value="1"/>
</dbReference>
<feature type="domain" description="GS catalytic" evidence="11">
    <location>
        <begin position="98"/>
        <end position="379"/>
    </location>
</feature>
<dbReference type="Gene3D" id="3.10.20.70">
    <property type="entry name" value="Glutamine synthetase, N-terminal domain"/>
    <property type="match status" value="1"/>
</dbReference>
<evidence type="ECO:0000256" key="2">
    <source>
        <dbReference type="ARBA" id="ARBA00009897"/>
    </source>
</evidence>
<evidence type="ECO:0000256" key="9">
    <source>
        <dbReference type="ARBA" id="ARBA00030668"/>
    </source>
</evidence>
<keyword evidence="5" id="KW-0963">Cytoplasm</keyword>
<evidence type="ECO:0000256" key="6">
    <source>
        <dbReference type="ARBA" id="ARBA00022598"/>
    </source>
</evidence>
<dbReference type="InterPro" id="IPR008146">
    <property type="entry name" value="Gln_synth_cat_dom"/>
</dbReference>
<dbReference type="GO" id="GO:0005524">
    <property type="term" value="F:ATP binding"/>
    <property type="evidence" value="ECO:0007669"/>
    <property type="project" value="UniProtKB-KW"/>
</dbReference>
<proteinExistence type="inferred from homology"/>
<evidence type="ECO:0000256" key="3">
    <source>
        <dbReference type="ARBA" id="ARBA00012937"/>
    </source>
</evidence>
<dbReference type="InterPro" id="IPR014746">
    <property type="entry name" value="Gln_synth/guanido_kin_cat_dom"/>
</dbReference>
<dbReference type="Proteomes" id="UP000824219">
    <property type="component" value="Linkage Group LG18"/>
</dbReference>
<dbReference type="EMBL" id="JAHKSW010000018">
    <property type="protein sequence ID" value="KAG7320851.1"/>
    <property type="molecule type" value="Genomic_DNA"/>
</dbReference>
<evidence type="ECO:0000259" key="11">
    <source>
        <dbReference type="PROSITE" id="PS51987"/>
    </source>
</evidence>
<dbReference type="InterPro" id="IPR036651">
    <property type="entry name" value="Gln_synt_N_sf"/>
</dbReference>
<gene>
    <name evidence="12" type="ORF">KOW79_015266</name>
</gene>
<reference evidence="12 13" key="1">
    <citation type="submission" date="2021-06" db="EMBL/GenBank/DDBJ databases">
        <title>Chromosome-level genome assembly of the red-tail catfish (Hemibagrus wyckioides).</title>
        <authorList>
            <person name="Shao F."/>
        </authorList>
    </citation>
    <scope>NUCLEOTIDE SEQUENCE [LARGE SCALE GENOMIC DNA]</scope>
    <source>
        <strain evidence="12">EC202008001</strain>
        <tissue evidence="12">Blood</tissue>
    </source>
</reference>
<keyword evidence="13" id="KW-1185">Reference proteome</keyword>
<evidence type="ECO:0000256" key="4">
    <source>
        <dbReference type="ARBA" id="ARBA00021364"/>
    </source>
</evidence>
<evidence type="ECO:0000313" key="12">
    <source>
        <dbReference type="EMBL" id="KAG7320851.1"/>
    </source>
</evidence>
<comment type="similarity">
    <text evidence="2 10">Belongs to the glutamine synthetase family.</text>
</comment>
<dbReference type="SMART" id="SM01230">
    <property type="entry name" value="Gln-synt_C"/>
    <property type="match status" value="1"/>
</dbReference>
<dbReference type="SUPFAM" id="SSF55931">
    <property type="entry name" value="Glutamine synthetase/guanido kinase"/>
    <property type="match status" value="1"/>
</dbReference>
<dbReference type="GO" id="GO:0006542">
    <property type="term" value="P:glutamine biosynthetic process"/>
    <property type="evidence" value="ECO:0007669"/>
    <property type="project" value="InterPro"/>
</dbReference>
<name>A0A9D3NDQ2_9TELE</name>
<organism evidence="12 13">
    <name type="scientific">Hemibagrus wyckioides</name>
    <dbReference type="NCBI Taxonomy" id="337641"/>
    <lineage>
        <taxon>Eukaryota</taxon>
        <taxon>Metazoa</taxon>
        <taxon>Chordata</taxon>
        <taxon>Craniata</taxon>
        <taxon>Vertebrata</taxon>
        <taxon>Euteleostomi</taxon>
        <taxon>Actinopterygii</taxon>
        <taxon>Neopterygii</taxon>
        <taxon>Teleostei</taxon>
        <taxon>Ostariophysi</taxon>
        <taxon>Siluriformes</taxon>
        <taxon>Bagridae</taxon>
        <taxon>Hemibagrus</taxon>
    </lineage>
</organism>
<dbReference type="FunFam" id="3.30.590.10:FF:000011">
    <property type="entry name" value="Glutamine synthetase"/>
    <property type="match status" value="2"/>
</dbReference>
<keyword evidence="8" id="KW-0067">ATP-binding</keyword>
<dbReference type="GO" id="GO:0004356">
    <property type="term" value="F:glutamine synthetase activity"/>
    <property type="evidence" value="ECO:0007669"/>
    <property type="project" value="UniProtKB-EC"/>
</dbReference>
<dbReference type="PANTHER" id="PTHR20852">
    <property type="entry name" value="GLUTAMINE SYNTHETASE"/>
    <property type="match status" value="1"/>
</dbReference>
<sequence>MPVLLPYDPCQAPVTTSALEPMQLGAAMLSALSVSSQLNKVLRSHYLSLPQGGLCQVTYVWINDSGEGVQRKTQTLESEPSSIEDIPKWNFGGFSTNHSVINTRILVPVCMFRDPFTLDPNEPVLCEALKNNHKPAETNYQHVCKKIMEKVKDFRPWFGMEQEYTLLGIDGHPYSRPSNGYPKPQGPYYCGVGADRAYGRDIWEFQVGPCEGIVAGDHLWIARYLLHRVREDFGVIATLDPKPIPGNWNGSGCHTNFSTEATRAEGGLEHIEKMIEKLHAHHIQHIQISDPHGGQDNQRRLTGFNLTSNIHEFSAAVDSRKVSIRIPLHVSQDKRGYLEDRRPAANCDPYAVTGAIARTCLMVDEVEDLLRDLDINYLE</sequence>
<evidence type="ECO:0000313" key="13">
    <source>
        <dbReference type="Proteomes" id="UP000824219"/>
    </source>
</evidence>
<evidence type="ECO:0000256" key="7">
    <source>
        <dbReference type="ARBA" id="ARBA00022741"/>
    </source>
</evidence>
<accession>A0A9D3NDQ2</accession>